<dbReference type="PROSITE" id="PS51063">
    <property type="entry name" value="HTH_CRP_2"/>
    <property type="match status" value="1"/>
</dbReference>
<feature type="domain" description="Cyclic nucleotide-binding" evidence="4">
    <location>
        <begin position="24"/>
        <end position="144"/>
    </location>
</feature>
<keyword evidence="6" id="KW-0808">Transferase</keyword>
<dbReference type="InterPro" id="IPR036390">
    <property type="entry name" value="WH_DNA-bd_sf"/>
</dbReference>
<gene>
    <name evidence="6" type="ORF">SAMN02745117_00448</name>
</gene>
<dbReference type="InterPro" id="IPR000595">
    <property type="entry name" value="cNMP-bd_dom"/>
</dbReference>
<dbReference type="PANTHER" id="PTHR24567">
    <property type="entry name" value="CRP FAMILY TRANSCRIPTIONAL REGULATORY PROTEIN"/>
    <property type="match status" value="1"/>
</dbReference>
<keyword evidence="6" id="KW-0418">Kinase</keyword>
<keyword evidence="7" id="KW-1185">Reference proteome</keyword>
<dbReference type="CDD" id="cd00038">
    <property type="entry name" value="CAP_ED"/>
    <property type="match status" value="1"/>
</dbReference>
<dbReference type="GO" id="GO:0005829">
    <property type="term" value="C:cytosol"/>
    <property type="evidence" value="ECO:0007669"/>
    <property type="project" value="TreeGrafter"/>
</dbReference>
<dbReference type="InterPro" id="IPR036388">
    <property type="entry name" value="WH-like_DNA-bd_sf"/>
</dbReference>
<keyword evidence="1" id="KW-0805">Transcription regulation</keyword>
<dbReference type="InterPro" id="IPR014710">
    <property type="entry name" value="RmlC-like_jellyroll"/>
</dbReference>
<dbReference type="Pfam" id="PF13545">
    <property type="entry name" value="HTH_Crp_2"/>
    <property type="match status" value="1"/>
</dbReference>
<dbReference type="STRING" id="1122156.SAMN02745117_00448"/>
<dbReference type="GO" id="GO:0016301">
    <property type="term" value="F:kinase activity"/>
    <property type="evidence" value="ECO:0007669"/>
    <property type="project" value="UniProtKB-KW"/>
</dbReference>
<protein>
    <submittedName>
        <fullName evidence="6">cAMP-binding domain of CRP or a regulatory subunit of cAMP-dependent protein kinases</fullName>
    </submittedName>
</protein>
<sequence length="233" mass="26565">MPGPANLFKTRRSPTVEELDSIPWLRTLKPSDRQVIQESLEVGEALNGDYICREGRRVRYWLGLVDGLLKVSNEHSDGSTITYMGVPPGSWFGEGTALKRECYRYDVRALRRSIVAALPLEQFHWLVDNSIEFNRIIMYQLNERVGQFFASRETDRISNPEVRVARTLLALFNPILAPGVGESLRITQQELADVVGLSRQRVNEALVYLVRQGLVETRYGSLRILDMPGLRTF</sequence>
<dbReference type="Gene3D" id="2.60.120.10">
    <property type="entry name" value="Jelly Rolls"/>
    <property type="match status" value="1"/>
</dbReference>
<evidence type="ECO:0000313" key="6">
    <source>
        <dbReference type="EMBL" id="SHE54795.1"/>
    </source>
</evidence>
<dbReference type="Gene3D" id="1.10.10.10">
    <property type="entry name" value="Winged helix-like DNA-binding domain superfamily/Winged helix DNA-binding domain"/>
    <property type="match status" value="1"/>
</dbReference>
<keyword evidence="3" id="KW-0804">Transcription</keyword>
<dbReference type="SUPFAM" id="SSF51206">
    <property type="entry name" value="cAMP-binding domain-like"/>
    <property type="match status" value="1"/>
</dbReference>
<dbReference type="AlphaFoldDB" id="A0A1M4UDH9"/>
<dbReference type="InterPro" id="IPR012318">
    <property type="entry name" value="HTH_CRP"/>
</dbReference>
<dbReference type="InterPro" id="IPR050397">
    <property type="entry name" value="Env_Response_Regulators"/>
</dbReference>
<name>A0A1M4UDH9_9BURK</name>
<dbReference type="Pfam" id="PF00027">
    <property type="entry name" value="cNMP_binding"/>
    <property type="match status" value="1"/>
</dbReference>
<reference evidence="6 7" key="1">
    <citation type="submission" date="2016-11" db="EMBL/GenBank/DDBJ databases">
        <authorList>
            <person name="Jaros S."/>
            <person name="Januszkiewicz K."/>
            <person name="Wedrychowicz H."/>
        </authorList>
    </citation>
    <scope>NUCLEOTIDE SEQUENCE [LARGE SCALE GENOMIC DNA]</scope>
    <source>
        <strain evidence="6 7">DSM 16112</strain>
    </source>
</reference>
<evidence type="ECO:0000256" key="2">
    <source>
        <dbReference type="ARBA" id="ARBA00023125"/>
    </source>
</evidence>
<evidence type="ECO:0000259" key="4">
    <source>
        <dbReference type="PROSITE" id="PS50042"/>
    </source>
</evidence>
<evidence type="ECO:0000313" key="7">
    <source>
        <dbReference type="Proteomes" id="UP000184327"/>
    </source>
</evidence>
<keyword evidence="2" id="KW-0238">DNA-binding</keyword>
<dbReference type="InterPro" id="IPR018490">
    <property type="entry name" value="cNMP-bd_dom_sf"/>
</dbReference>
<dbReference type="GO" id="GO:0003700">
    <property type="term" value="F:DNA-binding transcription factor activity"/>
    <property type="evidence" value="ECO:0007669"/>
    <property type="project" value="TreeGrafter"/>
</dbReference>
<dbReference type="RefSeq" id="WP_073354230.1">
    <property type="nucleotide sequence ID" value="NZ_FQUZ01000004.1"/>
</dbReference>
<dbReference type="GO" id="GO:0003677">
    <property type="term" value="F:DNA binding"/>
    <property type="evidence" value="ECO:0007669"/>
    <property type="project" value="UniProtKB-KW"/>
</dbReference>
<proteinExistence type="predicted"/>
<dbReference type="PANTHER" id="PTHR24567:SF68">
    <property type="entry name" value="DNA-BINDING TRANSCRIPTIONAL DUAL REGULATOR CRP"/>
    <property type="match status" value="1"/>
</dbReference>
<dbReference type="EMBL" id="FQUZ01000004">
    <property type="protein sequence ID" value="SHE54795.1"/>
    <property type="molecule type" value="Genomic_DNA"/>
</dbReference>
<feature type="domain" description="HTH crp-type" evidence="5">
    <location>
        <begin position="158"/>
        <end position="228"/>
    </location>
</feature>
<organism evidence="6 7">
    <name type="scientific">Lampropedia hyalina DSM 16112</name>
    <dbReference type="NCBI Taxonomy" id="1122156"/>
    <lineage>
        <taxon>Bacteria</taxon>
        <taxon>Pseudomonadati</taxon>
        <taxon>Pseudomonadota</taxon>
        <taxon>Betaproteobacteria</taxon>
        <taxon>Burkholderiales</taxon>
        <taxon>Comamonadaceae</taxon>
        <taxon>Lampropedia</taxon>
    </lineage>
</organism>
<evidence type="ECO:0000259" key="5">
    <source>
        <dbReference type="PROSITE" id="PS51063"/>
    </source>
</evidence>
<accession>A0A1M4UDH9</accession>
<evidence type="ECO:0000256" key="1">
    <source>
        <dbReference type="ARBA" id="ARBA00023015"/>
    </source>
</evidence>
<evidence type="ECO:0000256" key="3">
    <source>
        <dbReference type="ARBA" id="ARBA00023163"/>
    </source>
</evidence>
<dbReference type="OrthoDB" id="8558412at2"/>
<dbReference type="SMART" id="SM00419">
    <property type="entry name" value="HTH_CRP"/>
    <property type="match status" value="1"/>
</dbReference>
<dbReference type="Proteomes" id="UP000184327">
    <property type="component" value="Unassembled WGS sequence"/>
</dbReference>
<dbReference type="PROSITE" id="PS50042">
    <property type="entry name" value="CNMP_BINDING_3"/>
    <property type="match status" value="1"/>
</dbReference>
<dbReference type="SUPFAM" id="SSF46785">
    <property type="entry name" value="Winged helix' DNA-binding domain"/>
    <property type="match status" value="1"/>
</dbReference>